<organism evidence="2 3">
    <name type="scientific">Trichinella nelsoni</name>
    <dbReference type="NCBI Taxonomy" id="6336"/>
    <lineage>
        <taxon>Eukaryota</taxon>
        <taxon>Metazoa</taxon>
        <taxon>Ecdysozoa</taxon>
        <taxon>Nematoda</taxon>
        <taxon>Enoplea</taxon>
        <taxon>Dorylaimia</taxon>
        <taxon>Trichinellida</taxon>
        <taxon>Trichinellidae</taxon>
        <taxon>Trichinella</taxon>
    </lineage>
</organism>
<dbReference type="Proteomes" id="UP000054630">
    <property type="component" value="Unassembled WGS sequence"/>
</dbReference>
<keyword evidence="3" id="KW-1185">Reference proteome</keyword>
<dbReference type="OrthoDB" id="10450766at2759"/>
<dbReference type="AlphaFoldDB" id="A0A0V0S1P5"/>
<accession>A0A0V0S1P5</accession>
<comment type="caution">
    <text evidence="2">The sequence shown here is derived from an EMBL/GenBank/DDBJ whole genome shotgun (WGS) entry which is preliminary data.</text>
</comment>
<feature type="region of interest" description="Disordered" evidence="1">
    <location>
        <begin position="18"/>
        <end position="46"/>
    </location>
</feature>
<dbReference type="EMBL" id="JYDL01000049">
    <property type="protein sequence ID" value="KRX20394.1"/>
    <property type="molecule type" value="Genomic_DNA"/>
</dbReference>
<reference evidence="2 3" key="1">
    <citation type="submission" date="2015-01" db="EMBL/GenBank/DDBJ databases">
        <title>Evolution of Trichinella species and genotypes.</title>
        <authorList>
            <person name="Korhonen P.K."/>
            <person name="Edoardo P."/>
            <person name="Giuseppe L.R."/>
            <person name="Gasser R.B."/>
        </authorList>
    </citation>
    <scope>NUCLEOTIDE SEQUENCE [LARGE SCALE GENOMIC DNA]</scope>
    <source>
        <strain evidence="2">ISS37</strain>
    </source>
</reference>
<proteinExistence type="predicted"/>
<sequence length="77" mass="8680">MVTINKNGFCLCNGWRSEATATDEPGGQEKPDWLGGQQRDERGSDEEVHLRKCLTILRKNGRRSSTDFPSDSAYFSQ</sequence>
<evidence type="ECO:0000313" key="2">
    <source>
        <dbReference type="EMBL" id="KRX20394.1"/>
    </source>
</evidence>
<name>A0A0V0S1P5_9BILA</name>
<gene>
    <name evidence="2" type="ORF">T07_370</name>
</gene>
<evidence type="ECO:0000313" key="3">
    <source>
        <dbReference type="Proteomes" id="UP000054630"/>
    </source>
</evidence>
<evidence type="ECO:0000256" key="1">
    <source>
        <dbReference type="SAM" id="MobiDB-lite"/>
    </source>
</evidence>
<feature type="compositionally biased region" description="Basic and acidic residues" evidence="1">
    <location>
        <begin position="27"/>
        <end position="46"/>
    </location>
</feature>
<protein>
    <submittedName>
        <fullName evidence="2">Uncharacterized protein</fullName>
    </submittedName>
</protein>